<feature type="transmembrane region" description="Helical" evidence="1">
    <location>
        <begin position="7"/>
        <end position="25"/>
    </location>
</feature>
<reference evidence="2" key="1">
    <citation type="submission" date="2022-02" db="EMBL/GenBank/DDBJ databases">
        <title>Emergence and expansion in Europe of a Vibrio aestuarianus clonal complex pathogenic for oysters.</title>
        <authorList>
            <person name="Mesnil A."/>
            <person name="Travers M.-A."/>
        </authorList>
    </citation>
    <scope>NUCLEOTIDE SEQUENCE</scope>
    <source>
        <strain evidence="2">19_064_11T1</strain>
    </source>
</reference>
<organism evidence="2 3">
    <name type="scientific">Vibrio aestuarianus</name>
    <dbReference type="NCBI Taxonomy" id="28171"/>
    <lineage>
        <taxon>Bacteria</taxon>
        <taxon>Pseudomonadati</taxon>
        <taxon>Pseudomonadota</taxon>
        <taxon>Gammaproteobacteria</taxon>
        <taxon>Vibrionales</taxon>
        <taxon>Vibrionaceae</taxon>
        <taxon>Vibrio</taxon>
    </lineage>
</organism>
<keyword evidence="1" id="KW-1133">Transmembrane helix</keyword>
<dbReference type="EMBL" id="JAKNBA010000062">
    <property type="protein sequence ID" value="MDE1244133.1"/>
    <property type="molecule type" value="Genomic_DNA"/>
</dbReference>
<name>A0A9X4F0F2_9VIBR</name>
<dbReference type="AlphaFoldDB" id="A0A9X4F0F2"/>
<evidence type="ECO:0000256" key="1">
    <source>
        <dbReference type="SAM" id="Phobius"/>
    </source>
</evidence>
<keyword evidence="1" id="KW-0472">Membrane</keyword>
<dbReference type="RefSeq" id="WP_274683933.1">
    <property type="nucleotide sequence ID" value="NZ_JAKNBA010000062.1"/>
</dbReference>
<accession>A0A9X4F0F2</accession>
<evidence type="ECO:0000313" key="3">
    <source>
        <dbReference type="Proteomes" id="UP001140979"/>
    </source>
</evidence>
<comment type="caution">
    <text evidence="2">The sequence shown here is derived from an EMBL/GenBank/DDBJ whole genome shotgun (WGS) entry which is preliminary data.</text>
</comment>
<sequence>MLNRYSIAAIGLMAVVVASYVFQFYFNLGYEISEQPSDWVDFGDFFNGLVSPLLSFVSLVLLIQSLNLQNQANTELRAEVRLNHKNERLRSFETYFFGLIEAQRSSFANFELEFIEEDGAKTLRGVCAIRALEDRIEAFRERNAQDSEIEEMLEKFDQDEHIYNTIRVFYNIVKMITERLSNENQFDETIRTNQFQTLISFTEFSQLRLVMICMQFMDYPSTDYLKNNHEFMAVLTDLGGGVDHY</sequence>
<keyword evidence="1" id="KW-0812">Transmembrane</keyword>
<feature type="transmembrane region" description="Helical" evidence="1">
    <location>
        <begin position="45"/>
        <end position="63"/>
    </location>
</feature>
<gene>
    <name evidence="2" type="ORF">L9W94_18740</name>
</gene>
<evidence type="ECO:0008006" key="4">
    <source>
        <dbReference type="Google" id="ProtNLM"/>
    </source>
</evidence>
<proteinExistence type="predicted"/>
<protein>
    <recommendedName>
        <fullName evidence="4">Phage abortive infection protein</fullName>
    </recommendedName>
</protein>
<dbReference type="Proteomes" id="UP001140979">
    <property type="component" value="Unassembled WGS sequence"/>
</dbReference>
<evidence type="ECO:0000313" key="2">
    <source>
        <dbReference type="EMBL" id="MDE1244133.1"/>
    </source>
</evidence>